<dbReference type="GO" id="GO:0016020">
    <property type="term" value="C:membrane"/>
    <property type="evidence" value="ECO:0007669"/>
    <property type="project" value="UniProtKB-SubCell"/>
</dbReference>
<dbReference type="AlphaFoldDB" id="A0A6A6TAP8"/>
<dbReference type="OrthoDB" id="6509908at2759"/>
<dbReference type="Proteomes" id="UP000799324">
    <property type="component" value="Unassembled WGS sequence"/>
</dbReference>
<feature type="transmembrane region" description="Helical" evidence="4">
    <location>
        <begin position="364"/>
        <end position="385"/>
    </location>
</feature>
<dbReference type="PROSITE" id="PS50850">
    <property type="entry name" value="MFS"/>
    <property type="match status" value="1"/>
</dbReference>
<feature type="transmembrane region" description="Helical" evidence="4">
    <location>
        <begin position="333"/>
        <end position="352"/>
    </location>
</feature>
<dbReference type="InterPro" id="IPR020846">
    <property type="entry name" value="MFS_dom"/>
</dbReference>
<dbReference type="InterPro" id="IPR011701">
    <property type="entry name" value="MFS"/>
</dbReference>
<feature type="transmembrane region" description="Helical" evidence="4">
    <location>
        <begin position="306"/>
        <end position="327"/>
    </location>
</feature>
<dbReference type="Pfam" id="PF07690">
    <property type="entry name" value="MFS_1"/>
    <property type="match status" value="1"/>
</dbReference>
<feature type="domain" description="Major facilitator superfamily (MFS) profile" evidence="5">
    <location>
        <begin position="242"/>
        <end position="434"/>
    </location>
</feature>
<evidence type="ECO:0000256" key="1">
    <source>
        <dbReference type="ARBA" id="ARBA00004141"/>
    </source>
</evidence>
<dbReference type="EMBL" id="MU004333">
    <property type="protein sequence ID" value="KAF2656732.1"/>
    <property type="molecule type" value="Genomic_DNA"/>
</dbReference>
<feature type="transmembrane region" description="Helical" evidence="4">
    <location>
        <begin position="129"/>
        <end position="154"/>
    </location>
</feature>
<dbReference type="SUPFAM" id="SSF103473">
    <property type="entry name" value="MFS general substrate transporter"/>
    <property type="match status" value="1"/>
</dbReference>
<feature type="transmembrane region" description="Helical" evidence="4">
    <location>
        <begin position="405"/>
        <end position="425"/>
    </location>
</feature>
<comment type="similarity">
    <text evidence="2">Belongs to the major facilitator superfamily. Monocarboxylate porter (TC 2.A.1.13) family.</text>
</comment>
<dbReference type="PANTHER" id="PTHR11360">
    <property type="entry name" value="MONOCARBOXYLATE TRANSPORTER"/>
    <property type="match status" value="1"/>
</dbReference>
<evidence type="ECO:0000256" key="2">
    <source>
        <dbReference type="ARBA" id="ARBA00006727"/>
    </source>
</evidence>
<evidence type="ECO:0000313" key="6">
    <source>
        <dbReference type="EMBL" id="KAF2656732.1"/>
    </source>
</evidence>
<feature type="transmembrane region" description="Helical" evidence="4">
    <location>
        <begin position="243"/>
        <end position="264"/>
    </location>
</feature>
<keyword evidence="4" id="KW-0812">Transmembrane</keyword>
<evidence type="ECO:0000256" key="4">
    <source>
        <dbReference type="SAM" id="Phobius"/>
    </source>
</evidence>
<organism evidence="6 7">
    <name type="scientific">Lophiostoma macrostomum CBS 122681</name>
    <dbReference type="NCBI Taxonomy" id="1314788"/>
    <lineage>
        <taxon>Eukaryota</taxon>
        <taxon>Fungi</taxon>
        <taxon>Dikarya</taxon>
        <taxon>Ascomycota</taxon>
        <taxon>Pezizomycotina</taxon>
        <taxon>Dothideomycetes</taxon>
        <taxon>Pleosporomycetidae</taxon>
        <taxon>Pleosporales</taxon>
        <taxon>Lophiostomataceae</taxon>
        <taxon>Lophiostoma</taxon>
    </lineage>
</organism>
<name>A0A6A6TAP8_9PLEO</name>
<evidence type="ECO:0000313" key="7">
    <source>
        <dbReference type="Proteomes" id="UP000799324"/>
    </source>
</evidence>
<feature type="region of interest" description="Disordered" evidence="3">
    <location>
        <begin position="1"/>
        <end position="24"/>
    </location>
</feature>
<feature type="transmembrane region" description="Helical" evidence="4">
    <location>
        <begin position="73"/>
        <end position="91"/>
    </location>
</feature>
<dbReference type="InterPro" id="IPR036259">
    <property type="entry name" value="MFS_trans_sf"/>
</dbReference>
<proteinExistence type="inferred from homology"/>
<sequence>MSEKNATCALEHRENDSTTDTESYSLKANENNPQAWLTVLGSFLIYYSSYGLINSFGFFQDYYQRTSLGSSSQSTIAFVGTMQIALMNCLAPVSGALCDSFGIWYLYICAGLGTFVSLMALSLCTLDSVWKIFLIQGILMGTSIGFAVQPALAVVGQQFKHRRVRAMGTVTAGCGLGGVCFPIMFTRLLRPLGFSWTLRVAAFKIGFCYILAICISTSRRTKRPVKDVCTSLLDYRGFRDPRYSTLCLGIFIVQFGIWVPIYYIEPYCSAINPNASLKGYFLPLINGCSIFGMVLGGVLGDIIGPLNLLCPTGFLVGLLSLILWLPYTTLTPLILFACLFGFFSGMFIALNSPVIARISPKEKLGARIGAFFSVIAIASLVGTPIGGALLPKGDDLAREAYRGVILYSGGTILFGALVLFGSRILHDRNLRARW</sequence>
<dbReference type="InterPro" id="IPR050327">
    <property type="entry name" value="Proton-linked_MCT"/>
</dbReference>
<feature type="transmembrane region" description="Helical" evidence="4">
    <location>
        <begin position="103"/>
        <end position="123"/>
    </location>
</feature>
<keyword evidence="4" id="KW-1133">Transmembrane helix</keyword>
<dbReference type="Gene3D" id="1.20.1250.20">
    <property type="entry name" value="MFS general substrate transporter like domains"/>
    <property type="match status" value="2"/>
</dbReference>
<dbReference type="GO" id="GO:0022857">
    <property type="term" value="F:transmembrane transporter activity"/>
    <property type="evidence" value="ECO:0007669"/>
    <property type="project" value="InterPro"/>
</dbReference>
<accession>A0A6A6TAP8</accession>
<feature type="transmembrane region" description="Helical" evidence="4">
    <location>
        <begin position="166"/>
        <end position="184"/>
    </location>
</feature>
<evidence type="ECO:0000256" key="3">
    <source>
        <dbReference type="SAM" id="MobiDB-lite"/>
    </source>
</evidence>
<keyword evidence="4" id="KW-0472">Membrane</keyword>
<evidence type="ECO:0000259" key="5">
    <source>
        <dbReference type="PROSITE" id="PS50850"/>
    </source>
</evidence>
<comment type="subcellular location">
    <subcellularLocation>
        <location evidence="1">Membrane</location>
        <topology evidence="1">Multi-pass membrane protein</topology>
    </subcellularLocation>
</comment>
<dbReference type="PANTHER" id="PTHR11360:SF281">
    <property type="entry name" value="ASPYRIDONES EFFLUX PROTEIN APDF-RELATED"/>
    <property type="match status" value="1"/>
</dbReference>
<gene>
    <name evidence="6" type="ORF">K491DRAFT_703879</name>
</gene>
<reference evidence="6" key="1">
    <citation type="journal article" date="2020" name="Stud. Mycol.">
        <title>101 Dothideomycetes genomes: a test case for predicting lifestyles and emergence of pathogens.</title>
        <authorList>
            <person name="Haridas S."/>
            <person name="Albert R."/>
            <person name="Binder M."/>
            <person name="Bloem J."/>
            <person name="Labutti K."/>
            <person name="Salamov A."/>
            <person name="Andreopoulos B."/>
            <person name="Baker S."/>
            <person name="Barry K."/>
            <person name="Bills G."/>
            <person name="Bluhm B."/>
            <person name="Cannon C."/>
            <person name="Castanera R."/>
            <person name="Culley D."/>
            <person name="Daum C."/>
            <person name="Ezra D."/>
            <person name="Gonzalez J."/>
            <person name="Henrissat B."/>
            <person name="Kuo A."/>
            <person name="Liang C."/>
            <person name="Lipzen A."/>
            <person name="Lutzoni F."/>
            <person name="Magnuson J."/>
            <person name="Mondo S."/>
            <person name="Nolan M."/>
            <person name="Ohm R."/>
            <person name="Pangilinan J."/>
            <person name="Park H.-J."/>
            <person name="Ramirez L."/>
            <person name="Alfaro M."/>
            <person name="Sun H."/>
            <person name="Tritt A."/>
            <person name="Yoshinaga Y."/>
            <person name="Zwiers L.-H."/>
            <person name="Turgeon B."/>
            <person name="Goodwin S."/>
            <person name="Spatafora J."/>
            <person name="Crous P."/>
            <person name="Grigoriev I."/>
        </authorList>
    </citation>
    <scope>NUCLEOTIDE SEQUENCE</scope>
    <source>
        <strain evidence="6">CBS 122681</strain>
    </source>
</reference>
<feature type="transmembrane region" description="Helical" evidence="4">
    <location>
        <begin position="196"/>
        <end position="216"/>
    </location>
</feature>
<keyword evidence="7" id="KW-1185">Reference proteome</keyword>
<protein>
    <submittedName>
        <fullName evidence="6">MFS general substrate transporter</fullName>
    </submittedName>
</protein>
<feature type="transmembrane region" description="Helical" evidence="4">
    <location>
        <begin position="280"/>
        <end position="299"/>
    </location>
</feature>
<feature type="transmembrane region" description="Helical" evidence="4">
    <location>
        <begin position="35"/>
        <end position="53"/>
    </location>
</feature>